<dbReference type="EC" id="3.2.1.23" evidence="3"/>
<dbReference type="EMBL" id="JAAOIW010000010">
    <property type="protein sequence ID" value="NHN33040.1"/>
    <property type="molecule type" value="Genomic_DNA"/>
</dbReference>
<protein>
    <recommendedName>
        <fullName evidence="3">beta-galactosidase</fullName>
        <ecNumber evidence="3">3.2.1.23</ecNumber>
    </recommendedName>
</protein>
<dbReference type="InterPro" id="IPR029062">
    <property type="entry name" value="Class_I_gatase-like"/>
</dbReference>
<gene>
    <name evidence="10" type="ORF">G9U52_24800</name>
</gene>
<keyword evidence="6" id="KW-0862">Zinc</keyword>
<evidence type="ECO:0000259" key="8">
    <source>
        <dbReference type="Pfam" id="PF02449"/>
    </source>
</evidence>
<feature type="domain" description="Beta-galactosidase trimerisation" evidence="9">
    <location>
        <begin position="441"/>
        <end position="602"/>
    </location>
</feature>
<dbReference type="InterPro" id="IPR003476">
    <property type="entry name" value="Glyco_hydro_42"/>
</dbReference>
<organism evidence="10 11">
    <name type="scientific">Paenibacillus agricola</name>
    <dbReference type="NCBI Taxonomy" id="2716264"/>
    <lineage>
        <taxon>Bacteria</taxon>
        <taxon>Bacillati</taxon>
        <taxon>Bacillota</taxon>
        <taxon>Bacilli</taxon>
        <taxon>Bacillales</taxon>
        <taxon>Paenibacillaceae</taxon>
        <taxon>Paenibacillus</taxon>
    </lineage>
</organism>
<evidence type="ECO:0000256" key="4">
    <source>
        <dbReference type="ARBA" id="ARBA00022723"/>
    </source>
</evidence>
<keyword evidence="4" id="KW-0479">Metal-binding</keyword>
<proteinExistence type="inferred from homology"/>
<dbReference type="InterPro" id="IPR013738">
    <property type="entry name" value="Beta_galactosidase_Trimer"/>
</dbReference>
<comment type="catalytic activity">
    <reaction evidence="1">
        <text>Hydrolysis of terminal non-reducing beta-D-galactose residues in beta-D-galactosides.</text>
        <dbReference type="EC" id="3.2.1.23"/>
    </reaction>
</comment>
<comment type="caution">
    <text evidence="10">The sequence shown here is derived from an EMBL/GenBank/DDBJ whole genome shotgun (WGS) entry which is preliminary data.</text>
</comment>
<dbReference type="SUPFAM" id="SSF52317">
    <property type="entry name" value="Class I glutamine amidotransferase-like"/>
    <property type="match status" value="1"/>
</dbReference>
<evidence type="ECO:0000256" key="1">
    <source>
        <dbReference type="ARBA" id="ARBA00001412"/>
    </source>
</evidence>
<evidence type="ECO:0000259" key="9">
    <source>
        <dbReference type="Pfam" id="PF08532"/>
    </source>
</evidence>
<evidence type="ECO:0000256" key="6">
    <source>
        <dbReference type="ARBA" id="ARBA00022833"/>
    </source>
</evidence>
<dbReference type="Pfam" id="PF08532">
    <property type="entry name" value="Glyco_hydro_42M"/>
    <property type="match status" value="1"/>
</dbReference>
<evidence type="ECO:0000256" key="3">
    <source>
        <dbReference type="ARBA" id="ARBA00012756"/>
    </source>
</evidence>
<evidence type="ECO:0000256" key="5">
    <source>
        <dbReference type="ARBA" id="ARBA00022801"/>
    </source>
</evidence>
<dbReference type="PANTHER" id="PTHR36447:SF2">
    <property type="entry name" value="BETA-GALACTOSIDASE YESZ"/>
    <property type="match status" value="1"/>
</dbReference>
<keyword evidence="5" id="KW-0378">Hydrolase</keyword>
<dbReference type="CDD" id="cd03143">
    <property type="entry name" value="A4_beta-galactosidase_middle_domain"/>
    <property type="match status" value="1"/>
</dbReference>
<dbReference type="Proteomes" id="UP001165962">
    <property type="component" value="Unassembled WGS sequence"/>
</dbReference>
<name>A0ABX0JCD8_9BACL</name>
<accession>A0ABX0JCD8</accession>
<feature type="domain" description="Glycoside hydrolase family 42 N-terminal" evidence="8">
    <location>
        <begin position="20"/>
        <end position="364"/>
    </location>
</feature>
<evidence type="ECO:0000256" key="7">
    <source>
        <dbReference type="ARBA" id="ARBA00023295"/>
    </source>
</evidence>
<dbReference type="Gene3D" id="3.40.50.880">
    <property type="match status" value="1"/>
</dbReference>
<dbReference type="InterPro" id="IPR017853">
    <property type="entry name" value="GH"/>
</dbReference>
<comment type="similarity">
    <text evidence="2">Belongs to the glycosyl hydrolase 42 family.</text>
</comment>
<dbReference type="Gene3D" id="3.20.20.80">
    <property type="entry name" value="Glycosidases"/>
    <property type="match status" value="1"/>
</dbReference>
<dbReference type="Pfam" id="PF02449">
    <property type="entry name" value="Glyco_hydro_42"/>
    <property type="match status" value="1"/>
</dbReference>
<dbReference type="SUPFAM" id="SSF51445">
    <property type="entry name" value="(Trans)glycosidases"/>
    <property type="match status" value="1"/>
</dbReference>
<evidence type="ECO:0000313" key="10">
    <source>
        <dbReference type="EMBL" id="NHN33040.1"/>
    </source>
</evidence>
<dbReference type="PANTHER" id="PTHR36447">
    <property type="entry name" value="BETA-GALACTOSIDASE GANA"/>
    <property type="match status" value="1"/>
</dbReference>
<dbReference type="InterPro" id="IPR013529">
    <property type="entry name" value="Glyco_hydro_42_N"/>
</dbReference>
<keyword evidence="11" id="KW-1185">Reference proteome</keyword>
<keyword evidence="7" id="KW-0326">Glycosidase</keyword>
<evidence type="ECO:0000256" key="2">
    <source>
        <dbReference type="ARBA" id="ARBA00005940"/>
    </source>
</evidence>
<reference evidence="10" key="1">
    <citation type="submission" date="2020-03" db="EMBL/GenBank/DDBJ databases">
        <title>Draft sequencing of Paenibacilllus sp. S3N08.</title>
        <authorList>
            <person name="Kim D.-U."/>
        </authorList>
    </citation>
    <scope>NUCLEOTIDE SEQUENCE</scope>
    <source>
        <strain evidence="10">S3N08</strain>
    </source>
</reference>
<evidence type="ECO:0000313" key="11">
    <source>
        <dbReference type="Proteomes" id="UP001165962"/>
    </source>
</evidence>
<sequence length="709" mass="79528">MDKLPQLPYGAVYFRKSNPPREDWERDYAVAEEDGMNINRHWFMWGAIEVAQGVYDWEDYDRHMDLAAKHGIKTIIAEMIISVPEWAAHEYAHAVHVRADGTPLRTQMGVSSASGGFGEGSQGVLNLDCPEVKELAGKFLTELALRYKDHPAMAGYDVWNECNYSPNVCHSPYTQAKFRIWLNQKYGSLHALSQAWHRYSYTSWEQVRAPQQLGPYPECIDWVQFTKINFYEHMQWRIDLIRSVDDHNLITAHGIAGSINVMASMGADDWLAASKVDLYGYTWVASRKGNQPWKQWHAVDVTRAASRGKTFWHAETQGGPLWLQPQVIGRAKEDGRVTEPADIRIWQMITLAGGARGVLFPRWRPLLDGPLFGAFGPYAMDGSRTPRSDMASSIAKWANDPGQRELLESAPIQGDIGILVVPDTQVFDYLLNREGKNAFYEQAMWGAYQGFFDQGVQADWVHMDDIKQYRVLYWPYPIMIGSQEGEALRQWVAEGGTLISEGCPAYFGDRGKVGTRQPNHGLDQVFGAVESNVEFMPDISGELRFELDGIQVRGGIYNQSYKAEGGQVAGHYADGTAAVVQHTYGQGKTMLVGTFPSAGYYHAHEDGNLAYFAKVLEWAGVNPHIKLSDSSVQARISRQANGALFIWILNPEREPKSVELELSSEYGAWQAGPAYWDGVDSQWNQDGSKLQVTVAGRDALIIGLKVTQV</sequence>